<name>A0A6J7J4I6_9ZZZZ</name>
<evidence type="ECO:0000313" key="1">
    <source>
        <dbReference type="EMBL" id="CAB4937910.1"/>
    </source>
</evidence>
<sequence length="250" mass="27202">MRAWARVVTCLSGFHQNVSCTDPLTACRSNTHTCPYRSRPRRVAAYRSGLLLVTIVAPGAAKAARTARATVFPIRVPARATITISHDRYTGLSPTTVVPRRNPHDRGSDLWNWGIRRCDSLGDTPRSLFGATIVRAARSTSVRPLPRRTAIGSATATIDTTNATAMAVDCHGQGRCPVKDSNTPWIGLPLGSPPARNVPAHHDNTRVITTATPMQSSTACRRFSCALVPVPDLRVWAIRAPSPRSRPGWW</sequence>
<protein>
    <submittedName>
        <fullName evidence="1">Unannotated protein</fullName>
    </submittedName>
</protein>
<organism evidence="1">
    <name type="scientific">freshwater metagenome</name>
    <dbReference type="NCBI Taxonomy" id="449393"/>
    <lineage>
        <taxon>unclassified sequences</taxon>
        <taxon>metagenomes</taxon>
        <taxon>ecological metagenomes</taxon>
    </lineage>
</organism>
<gene>
    <name evidence="1" type="ORF">UFOPK3472_04482</name>
</gene>
<proteinExistence type="predicted"/>
<reference evidence="1" key="1">
    <citation type="submission" date="2020-05" db="EMBL/GenBank/DDBJ databases">
        <authorList>
            <person name="Chiriac C."/>
            <person name="Salcher M."/>
            <person name="Ghai R."/>
            <person name="Kavagutti S V."/>
        </authorList>
    </citation>
    <scope>NUCLEOTIDE SEQUENCE</scope>
</reference>
<dbReference type="AlphaFoldDB" id="A0A6J7J4I6"/>
<dbReference type="EMBL" id="CAFBLX010000578">
    <property type="protein sequence ID" value="CAB4937910.1"/>
    <property type="molecule type" value="Genomic_DNA"/>
</dbReference>
<accession>A0A6J7J4I6</accession>